<evidence type="ECO:0000313" key="8">
    <source>
        <dbReference type="Proteomes" id="UP000462435"/>
    </source>
</evidence>
<evidence type="ECO:0000256" key="1">
    <source>
        <dbReference type="ARBA" id="ARBA00004370"/>
    </source>
</evidence>
<dbReference type="InterPro" id="IPR013655">
    <property type="entry name" value="PAS_fold_3"/>
</dbReference>
<dbReference type="PROSITE" id="PS50111">
    <property type="entry name" value="CHEMOTAXIS_TRANSDUC_2"/>
    <property type="match status" value="1"/>
</dbReference>
<dbReference type="SMART" id="SM00283">
    <property type="entry name" value="MA"/>
    <property type="match status" value="1"/>
</dbReference>
<reference evidence="8" key="1">
    <citation type="journal article" date="2020" name="MBio">
        <title>Horizontal gene transfer to a defensive symbiont with a reduced genome amongst a multipartite beetle microbiome.</title>
        <authorList>
            <person name="Waterworth S.C."/>
            <person name="Florez L.V."/>
            <person name="Rees E.R."/>
            <person name="Hertweck C."/>
            <person name="Kaltenpoth M."/>
            <person name="Kwan J.C."/>
        </authorList>
    </citation>
    <scope>NUCLEOTIDE SEQUENCE [LARGE SCALE GENOMIC DNA]</scope>
</reference>
<gene>
    <name evidence="7" type="primary">aer_1</name>
    <name evidence="7" type="ORF">GAK35_01735</name>
</gene>
<comment type="similarity">
    <text evidence="2">Belongs to the methyl-accepting chemotaxis (MCP) protein family.</text>
</comment>
<dbReference type="Pfam" id="PF00015">
    <property type="entry name" value="MCPsignal"/>
    <property type="match status" value="1"/>
</dbReference>
<dbReference type="FunFam" id="1.10.287.950:FF:000001">
    <property type="entry name" value="Methyl-accepting chemotaxis sensory transducer"/>
    <property type="match status" value="1"/>
</dbReference>
<evidence type="ECO:0000256" key="3">
    <source>
        <dbReference type="PROSITE-ProRule" id="PRU00284"/>
    </source>
</evidence>
<dbReference type="PROSITE" id="PS50885">
    <property type="entry name" value="HAMP"/>
    <property type="match status" value="1"/>
</dbReference>
<dbReference type="NCBIfam" id="TIGR00229">
    <property type="entry name" value="sensory_box"/>
    <property type="match status" value="1"/>
</dbReference>
<keyword evidence="4" id="KW-0472">Membrane</keyword>
<evidence type="ECO:0000256" key="2">
    <source>
        <dbReference type="ARBA" id="ARBA00029447"/>
    </source>
</evidence>
<dbReference type="CDD" id="cd00130">
    <property type="entry name" value="PAS"/>
    <property type="match status" value="1"/>
</dbReference>
<dbReference type="InterPro" id="IPR003660">
    <property type="entry name" value="HAMP_dom"/>
</dbReference>
<keyword evidence="4" id="KW-0812">Transmembrane</keyword>
<dbReference type="Pfam" id="PF00672">
    <property type="entry name" value="HAMP"/>
    <property type="match status" value="1"/>
</dbReference>
<feature type="domain" description="HAMP" evidence="6">
    <location>
        <begin position="263"/>
        <end position="315"/>
    </location>
</feature>
<dbReference type="PANTHER" id="PTHR43531:SF7">
    <property type="entry name" value="AEROTAXIS RECEPTOR"/>
    <property type="match status" value="1"/>
</dbReference>
<comment type="caution">
    <text evidence="7">The sequence shown here is derived from an EMBL/GenBank/DDBJ whole genome shotgun (WGS) entry which is preliminary data.</text>
</comment>
<dbReference type="SUPFAM" id="SSF55785">
    <property type="entry name" value="PYP-like sensor domain (PAS domain)"/>
    <property type="match status" value="1"/>
</dbReference>
<dbReference type="SMART" id="SM00086">
    <property type="entry name" value="PAC"/>
    <property type="match status" value="1"/>
</dbReference>
<dbReference type="GO" id="GO:0007165">
    <property type="term" value="P:signal transduction"/>
    <property type="evidence" value="ECO:0007669"/>
    <property type="project" value="UniProtKB-KW"/>
</dbReference>
<dbReference type="GO" id="GO:0005886">
    <property type="term" value="C:plasma membrane"/>
    <property type="evidence" value="ECO:0007669"/>
    <property type="project" value="TreeGrafter"/>
</dbReference>
<dbReference type="InterPro" id="IPR051310">
    <property type="entry name" value="MCP_chemotaxis"/>
</dbReference>
<dbReference type="SUPFAM" id="SSF58104">
    <property type="entry name" value="Methyl-accepting chemotaxis protein (MCP) signaling domain"/>
    <property type="match status" value="1"/>
</dbReference>
<dbReference type="Gene3D" id="3.30.450.20">
    <property type="entry name" value="PAS domain"/>
    <property type="match status" value="1"/>
</dbReference>
<feature type="domain" description="Methyl-accepting transducer" evidence="5">
    <location>
        <begin position="320"/>
        <end position="549"/>
    </location>
</feature>
<dbReference type="InterPro" id="IPR004090">
    <property type="entry name" value="Chemotax_Me-accpt_rcpt"/>
</dbReference>
<dbReference type="EMBL" id="WNDX01000042">
    <property type="protein sequence ID" value="KAF1044532.1"/>
    <property type="molecule type" value="Genomic_DNA"/>
</dbReference>
<dbReference type="PRINTS" id="PR00260">
    <property type="entry name" value="CHEMTRNSDUCR"/>
</dbReference>
<dbReference type="InterPro" id="IPR000014">
    <property type="entry name" value="PAS"/>
</dbReference>
<dbReference type="InterPro" id="IPR004089">
    <property type="entry name" value="MCPsignal_dom"/>
</dbReference>
<keyword evidence="7" id="KW-0675">Receptor</keyword>
<dbReference type="Pfam" id="PF08447">
    <property type="entry name" value="PAS_3"/>
    <property type="match status" value="1"/>
</dbReference>
<dbReference type="InterPro" id="IPR001610">
    <property type="entry name" value="PAC"/>
</dbReference>
<evidence type="ECO:0000313" key="7">
    <source>
        <dbReference type="EMBL" id="KAF1044532.1"/>
    </source>
</evidence>
<evidence type="ECO:0000259" key="6">
    <source>
        <dbReference type="PROSITE" id="PS50885"/>
    </source>
</evidence>
<dbReference type="PANTHER" id="PTHR43531">
    <property type="entry name" value="PROTEIN ICFG"/>
    <property type="match status" value="1"/>
</dbReference>
<dbReference type="AlphaFoldDB" id="A0A7V8FXG6"/>
<evidence type="ECO:0000259" key="5">
    <source>
        <dbReference type="PROSITE" id="PS50111"/>
    </source>
</evidence>
<dbReference type="InterPro" id="IPR035965">
    <property type="entry name" value="PAS-like_dom_sf"/>
</dbReference>
<evidence type="ECO:0000256" key="4">
    <source>
        <dbReference type="SAM" id="Phobius"/>
    </source>
</evidence>
<keyword evidence="3" id="KW-0807">Transducer</keyword>
<dbReference type="CDD" id="cd11386">
    <property type="entry name" value="MCP_signal"/>
    <property type="match status" value="1"/>
</dbReference>
<keyword evidence="4" id="KW-1133">Transmembrane helix</keyword>
<name>A0A7V8FXG6_9BURK</name>
<accession>A0A7V8FXG6</accession>
<sequence length="565" mass="60142">MLMRTASCRAHAPPYCQRSATMKIHDLPQDFAPIAGETDRHMPALIGASAPVPACAAGDDETGYAYPEHATLMSTTDTASVVTYANTTFLQVSGFARDRIMGQPHNIVRHPDMPREAFADMWSTLRRGDAWTALVKNRRADGRHYWVRANVTPIRRDGQVNGYLSVRTRPAPQEIAAAAALYRGFREGRARGLRFHKGLVVRRGLMAWTRLGQVMPVRWRLRLALSGAAAAALSAQWLAAGSPLAVAAVLLAALAVAGFWLERRIARPLAGVLAQAKAVAAGQPGDVPGMNRVDEIGLLLRAVNQSGLNLRALIDDVSAQIGGLAEANQQIAGDNGDLRRRTADTHAHLQETAAAAEQMASAVQHSAETAHAAHALAQETSNAAARGSAVVMQVVQTMHQIADSSEKIGEINGLIDSIAFQTNILALNAAVEAARAGEAGRGFAVVASEVRSLAQRSAGAARAIKQLIGESVAKSEAGARRAEQAGQAMETIVSEVRRVSTLIGEISTSATEQSLGVAQVSQSALKLDRMTQQNADMVEHSAAAVADMQERMRTLMEAVAVFGRR</sequence>
<dbReference type="Proteomes" id="UP000462435">
    <property type="component" value="Unassembled WGS sequence"/>
</dbReference>
<feature type="transmembrane region" description="Helical" evidence="4">
    <location>
        <begin position="244"/>
        <end position="261"/>
    </location>
</feature>
<dbReference type="GO" id="GO:0006935">
    <property type="term" value="P:chemotaxis"/>
    <property type="evidence" value="ECO:0007669"/>
    <property type="project" value="InterPro"/>
</dbReference>
<dbReference type="Gene3D" id="1.10.287.950">
    <property type="entry name" value="Methyl-accepting chemotaxis protein"/>
    <property type="match status" value="1"/>
</dbReference>
<protein>
    <submittedName>
        <fullName evidence="7">Aerotaxis receptor</fullName>
    </submittedName>
</protein>
<organism evidence="7 8">
    <name type="scientific">Herbaspirillum frisingense</name>
    <dbReference type="NCBI Taxonomy" id="92645"/>
    <lineage>
        <taxon>Bacteria</taxon>
        <taxon>Pseudomonadati</taxon>
        <taxon>Pseudomonadota</taxon>
        <taxon>Betaproteobacteria</taxon>
        <taxon>Burkholderiales</taxon>
        <taxon>Oxalobacteraceae</taxon>
        <taxon>Herbaspirillum</taxon>
    </lineage>
</organism>
<comment type="subcellular location">
    <subcellularLocation>
        <location evidence="1">Membrane</location>
    </subcellularLocation>
</comment>
<dbReference type="GO" id="GO:0004888">
    <property type="term" value="F:transmembrane signaling receptor activity"/>
    <property type="evidence" value="ECO:0007669"/>
    <property type="project" value="InterPro"/>
</dbReference>
<proteinExistence type="inferred from homology"/>